<evidence type="ECO:0000256" key="1">
    <source>
        <dbReference type="ARBA" id="ARBA00004613"/>
    </source>
</evidence>
<evidence type="ECO:0008006" key="7">
    <source>
        <dbReference type="Google" id="ProtNLM"/>
    </source>
</evidence>
<dbReference type="CDD" id="cd22778">
    <property type="entry name" value="DPBB_CEPL-like"/>
    <property type="match status" value="1"/>
</dbReference>
<comment type="caution">
    <text evidence="5">The sequence shown here is derived from an EMBL/GenBank/DDBJ whole genome shotgun (WGS) entry which is preliminary data.</text>
</comment>
<dbReference type="Proteomes" id="UP000290288">
    <property type="component" value="Unassembled WGS sequence"/>
</dbReference>
<dbReference type="AlphaFoldDB" id="A0A4Q2DYA3"/>
<dbReference type="OrthoDB" id="4898945at2759"/>
<dbReference type="InterPro" id="IPR036908">
    <property type="entry name" value="RlpA-like_sf"/>
</dbReference>
<organism evidence="5 6">
    <name type="scientific">Candolleomyces aberdarensis</name>
    <dbReference type="NCBI Taxonomy" id="2316362"/>
    <lineage>
        <taxon>Eukaryota</taxon>
        <taxon>Fungi</taxon>
        <taxon>Dikarya</taxon>
        <taxon>Basidiomycota</taxon>
        <taxon>Agaricomycotina</taxon>
        <taxon>Agaricomycetes</taxon>
        <taxon>Agaricomycetidae</taxon>
        <taxon>Agaricales</taxon>
        <taxon>Agaricineae</taxon>
        <taxon>Psathyrellaceae</taxon>
        <taxon>Candolleomyces</taxon>
    </lineage>
</organism>
<comment type="subcellular location">
    <subcellularLocation>
        <location evidence="1">Secreted</location>
    </subcellularLocation>
</comment>
<evidence type="ECO:0000313" key="6">
    <source>
        <dbReference type="Proteomes" id="UP000290288"/>
    </source>
</evidence>
<evidence type="ECO:0000256" key="3">
    <source>
        <dbReference type="ARBA" id="ARBA00022525"/>
    </source>
</evidence>
<dbReference type="STRING" id="2316362.A0A4Q2DYA3"/>
<evidence type="ECO:0000256" key="2">
    <source>
        <dbReference type="ARBA" id="ARBA00010421"/>
    </source>
</evidence>
<keyword evidence="3" id="KW-0964">Secreted</keyword>
<dbReference type="EMBL" id="SDEE01000006">
    <property type="protein sequence ID" value="RXW25359.1"/>
    <property type="molecule type" value="Genomic_DNA"/>
</dbReference>
<dbReference type="SUPFAM" id="SSF50685">
    <property type="entry name" value="Barwin-like endoglucanases"/>
    <property type="match status" value="1"/>
</dbReference>
<name>A0A4Q2DYA3_9AGAR</name>
<gene>
    <name evidence="5" type="ORF">EST38_g500</name>
</gene>
<comment type="similarity">
    <text evidence="2">Belongs to the cerato-platanin family.</text>
</comment>
<reference evidence="5 6" key="1">
    <citation type="submission" date="2019-01" db="EMBL/GenBank/DDBJ databases">
        <title>Draft genome sequence of Psathyrella aberdarensis IHI B618.</title>
        <authorList>
            <person name="Buettner E."/>
            <person name="Kellner H."/>
        </authorList>
    </citation>
    <scope>NUCLEOTIDE SEQUENCE [LARGE SCALE GENOMIC DNA]</scope>
    <source>
        <strain evidence="5 6">IHI B618</strain>
    </source>
</reference>
<dbReference type="InterPro" id="IPR010829">
    <property type="entry name" value="Cerato-platanin"/>
</dbReference>
<proteinExistence type="inferred from homology"/>
<feature type="chain" id="PRO_5020194775" description="Cerato-platanin" evidence="4">
    <location>
        <begin position="19"/>
        <end position="147"/>
    </location>
</feature>
<protein>
    <recommendedName>
        <fullName evidence="7">Cerato-platanin</fullName>
    </recommendedName>
</protein>
<dbReference type="GO" id="GO:0005576">
    <property type="term" value="C:extracellular region"/>
    <property type="evidence" value="ECO:0007669"/>
    <property type="project" value="UniProtKB-SubCell"/>
</dbReference>
<keyword evidence="4" id="KW-0732">Signal</keyword>
<feature type="signal peptide" evidence="4">
    <location>
        <begin position="1"/>
        <end position="18"/>
    </location>
</feature>
<evidence type="ECO:0000256" key="4">
    <source>
        <dbReference type="SAM" id="SignalP"/>
    </source>
</evidence>
<dbReference type="Gene3D" id="2.40.40.10">
    <property type="entry name" value="RlpA-like domain"/>
    <property type="match status" value="1"/>
</dbReference>
<evidence type="ECO:0000313" key="5">
    <source>
        <dbReference type="EMBL" id="RXW25359.1"/>
    </source>
</evidence>
<sequence length="147" mass="15162">MKFTAIFVALTSALVAVAQPPLLSTINFDDRFCVGSTSLATTACSTGENGLITRGFPTFGSLPSFPAIAGSQIVGGFNSTSCGACWEVFDPNTGRSVFLTLVNSAPQGFILCTDTLLALTGFNRTNVPANIPVEARAVPAADCGFTS</sequence>
<accession>A0A4Q2DYA3</accession>
<dbReference type="Pfam" id="PF07249">
    <property type="entry name" value="Cerato-platanin"/>
    <property type="match status" value="1"/>
</dbReference>
<keyword evidence="6" id="KW-1185">Reference proteome</keyword>